<evidence type="ECO:0008006" key="7">
    <source>
        <dbReference type="Google" id="ProtNLM"/>
    </source>
</evidence>
<dbReference type="Proteomes" id="UP000824469">
    <property type="component" value="Unassembled WGS sequence"/>
</dbReference>
<organism evidence="5 6">
    <name type="scientific">Taxus chinensis</name>
    <name type="common">Chinese yew</name>
    <name type="synonym">Taxus wallichiana var. chinensis</name>
    <dbReference type="NCBI Taxonomy" id="29808"/>
    <lineage>
        <taxon>Eukaryota</taxon>
        <taxon>Viridiplantae</taxon>
        <taxon>Streptophyta</taxon>
        <taxon>Embryophyta</taxon>
        <taxon>Tracheophyta</taxon>
        <taxon>Spermatophyta</taxon>
        <taxon>Pinopsida</taxon>
        <taxon>Pinidae</taxon>
        <taxon>Conifers II</taxon>
        <taxon>Cupressales</taxon>
        <taxon>Taxaceae</taxon>
        <taxon>Taxus</taxon>
    </lineage>
</organism>
<dbReference type="Pfam" id="PF00106">
    <property type="entry name" value="adh_short"/>
    <property type="match status" value="1"/>
</dbReference>
<proteinExistence type="inferred from homology"/>
<accession>A0AA38GRS1</accession>
<evidence type="ECO:0000256" key="1">
    <source>
        <dbReference type="ARBA" id="ARBA00006484"/>
    </source>
</evidence>
<dbReference type="PRINTS" id="PR00080">
    <property type="entry name" value="SDRFAMILY"/>
</dbReference>
<reference evidence="5 6" key="1">
    <citation type="journal article" date="2021" name="Nat. Plants">
        <title>The Taxus genome provides insights into paclitaxel biosynthesis.</title>
        <authorList>
            <person name="Xiong X."/>
            <person name="Gou J."/>
            <person name="Liao Q."/>
            <person name="Li Y."/>
            <person name="Zhou Q."/>
            <person name="Bi G."/>
            <person name="Li C."/>
            <person name="Du R."/>
            <person name="Wang X."/>
            <person name="Sun T."/>
            <person name="Guo L."/>
            <person name="Liang H."/>
            <person name="Lu P."/>
            <person name="Wu Y."/>
            <person name="Zhang Z."/>
            <person name="Ro D.K."/>
            <person name="Shang Y."/>
            <person name="Huang S."/>
            <person name="Yan J."/>
        </authorList>
    </citation>
    <scope>NUCLEOTIDE SEQUENCE [LARGE SCALE GENOMIC DNA]</scope>
    <source>
        <strain evidence="5">Ta-2019</strain>
    </source>
</reference>
<dbReference type="Gene3D" id="3.40.50.720">
    <property type="entry name" value="NAD(P)-binding Rossmann-like Domain"/>
    <property type="match status" value="1"/>
</dbReference>
<comment type="caution">
    <text evidence="5">The sequence shown here is derived from an EMBL/GenBank/DDBJ whole genome shotgun (WGS) entry which is preliminary data.</text>
</comment>
<gene>
    <name evidence="5" type="ORF">KI387_007390</name>
</gene>
<evidence type="ECO:0000313" key="5">
    <source>
        <dbReference type="EMBL" id="KAH9327212.1"/>
    </source>
</evidence>
<name>A0AA38GRS1_TAXCH</name>
<feature type="non-terminal residue" evidence="5">
    <location>
        <position position="1"/>
    </location>
</feature>
<keyword evidence="6" id="KW-1185">Reference proteome</keyword>
<feature type="non-terminal residue" evidence="5">
    <location>
        <position position="277"/>
    </location>
</feature>
<dbReference type="EMBL" id="JAHRHJ020000002">
    <property type="protein sequence ID" value="KAH9327212.1"/>
    <property type="molecule type" value="Genomic_DNA"/>
</dbReference>
<sequence>EGTKWWTENTVAVVAGSSRGIGLETVRLLAKEGLTVVFTARNPHTGPALLNDLGYPNVHFHQLDVQSDESVSDFAQWLRQNFNGIDILINNAGTNGIKIDWELWASQGINVRMMIGNPSFTEGITQDYQTIMTCIETNYFGAKRMVKALLPLMKPSPFGSRIVNVSSLAGLLKYLGNEALRLQLADVENLKEETIDAFVNNYLHDVQSGQVEGKGWPPGFGGIYHISKIALNAYTRVVARDFGRHPGHHHEVYVNCLHPGFVKTDMTGQEGDLSAAE</sequence>
<dbReference type="InterPro" id="IPR036291">
    <property type="entry name" value="NAD(P)-bd_dom_sf"/>
</dbReference>
<evidence type="ECO:0000313" key="6">
    <source>
        <dbReference type="Proteomes" id="UP000824469"/>
    </source>
</evidence>
<dbReference type="AlphaFoldDB" id="A0AA38GRS1"/>
<evidence type="ECO:0000256" key="2">
    <source>
        <dbReference type="ARBA" id="ARBA00022857"/>
    </source>
</evidence>
<keyword evidence="3" id="KW-0560">Oxidoreductase</keyword>
<dbReference type="PRINTS" id="PR00081">
    <property type="entry name" value="GDHRDH"/>
</dbReference>
<keyword evidence="2" id="KW-0521">NADP</keyword>
<dbReference type="PANTHER" id="PTHR43490:SF73">
    <property type="entry name" value="OS07G0685800 PROTEIN"/>
    <property type="match status" value="1"/>
</dbReference>
<protein>
    <recommendedName>
        <fullName evidence="7">(+)-neomenthol dehydrogenase</fullName>
    </recommendedName>
</protein>
<dbReference type="GO" id="GO:0016020">
    <property type="term" value="C:membrane"/>
    <property type="evidence" value="ECO:0007669"/>
    <property type="project" value="TreeGrafter"/>
</dbReference>
<dbReference type="SUPFAM" id="SSF51735">
    <property type="entry name" value="NAD(P)-binding Rossmann-fold domains"/>
    <property type="match status" value="1"/>
</dbReference>
<dbReference type="PANTHER" id="PTHR43490">
    <property type="entry name" value="(+)-NEOMENTHOL DEHYDROGENASE"/>
    <property type="match status" value="1"/>
</dbReference>
<comment type="similarity">
    <text evidence="1 4">Belongs to the short-chain dehydrogenases/reductases (SDR) family.</text>
</comment>
<dbReference type="GO" id="GO:0016491">
    <property type="term" value="F:oxidoreductase activity"/>
    <property type="evidence" value="ECO:0007669"/>
    <property type="project" value="UniProtKB-KW"/>
</dbReference>
<evidence type="ECO:0000256" key="4">
    <source>
        <dbReference type="RuleBase" id="RU000363"/>
    </source>
</evidence>
<dbReference type="InterPro" id="IPR002347">
    <property type="entry name" value="SDR_fam"/>
</dbReference>
<evidence type="ECO:0000256" key="3">
    <source>
        <dbReference type="ARBA" id="ARBA00023002"/>
    </source>
</evidence>
<dbReference type="OMA" id="ARNNTHG"/>